<proteinExistence type="predicted"/>
<accession>A0A1R3GQL1</accession>
<evidence type="ECO:0000313" key="2">
    <source>
        <dbReference type="EMBL" id="OMO60336.1"/>
    </source>
</evidence>
<evidence type="ECO:0000313" key="3">
    <source>
        <dbReference type="Proteomes" id="UP000187203"/>
    </source>
</evidence>
<sequence length="250" mass="28321">MKQSSPNSYFGVEINLDEINEDVFASDSRRFEVSNTASKRVRPQRGDERGSNPKKGKAGKEDDKAKFSGLEEVKELVQGVRAEMREVSTYFEHLNTARQSRTTLYQMVTNIEGLTKEEAIHIYGIISADKGNSESFMMILDDEGKFIYVKGVISGRKSQQQDSSYILVLYYCQTPIRPSQVERMLILLLPRTGSVLLMELVSGHLKYTEMQINVILDCGMSGLTYRELFEIISKLKDENGKHLGTDSQIL</sequence>
<feature type="region of interest" description="Disordered" evidence="1">
    <location>
        <begin position="33"/>
        <end position="64"/>
    </location>
</feature>
<gene>
    <name evidence="2" type="ORF">COLO4_33857</name>
</gene>
<keyword evidence="3" id="KW-1185">Reference proteome</keyword>
<organism evidence="2 3">
    <name type="scientific">Corchorus olitorius</name>
    <dbReference type="NCBI Taxonomy" id="93759"/>
    <lineage>
        <taxon>Eukaryota</taxon>
        <taxon>Viridiplantae</taxon>
        <taxon>Streptophyta</taxon>
        <taxon>Embryophyta</taxon>
        <taxon>Tracheophyta</taxon>
        <taxon>Spermatophyta</taxon>
        <taxon>Magnoliopsida</taxon>
        <taxon>eudicotyledons</taxon>
        <taxon>Gunneridae</taxon>
        <taxon>Pentapetalae</taxon>
        <taxon>rosids</taxon>
        <taxon>malvids</taxon>
        <taxon>Malvales</taxon>
        <taxon>Malvaceae</taxon>
        <taxon>Grewioideae</taxon>
        <taxon>Apeibeae</taxon>
        <taxon>Corchorus</taxon>
    </lineage>
</organism>
<evidence type="ECO:0000256" key="1">
    <source>
        <dbReference type="SAM" id="MobiDB-lite"/>
    </source>
</evidence>
<dbReference type="Proteomes" id="UP000187203">
    <property type="component" value="Unassembled WGS sequence"/>
</dbReference>
<dbReference type="EMBL" id="AWUE01021910">
    <property type="protein sequence ID" value="OMO60336.1"/>
    <property type="molecule type" value="Genomic_DNA"/>
</dbReference>
<reference evidence="3" key="1">
    <citation type="submission" date="2013-09" db="EMBL/GenBank/DDBJ databases">
        <title>Corchorus olitorius genome sequencing.</title>
        <authorList>
            <person name="Alam M."/>
            <person name="Haque M.S."/>
            <person name="Islam M.S."/>
            <person name="Emdad E.M."/>
            <person name="Islam M.M."/>
            <person name="Ahmed B."/>
            <person name="Halim A."/>
            <person name="Hossen Q.M.M."/>
            <person name="Hossain M.Z."/>
            <person name="Ahmed R."/>
            <person name="Khan M.M."/>
            <person name="Islam R."/>
            <person name="Rashid M.M."/>
            <person name="Khan S.A."/>
            <person name="Rahman M.S."/>
            <person name="Alam M."/>
            <person name="Yahiya A.S."/>
            <person name="Khan M.S."/>
            <person name="Azam M.S."/>
            <person name="Haque T."/>
            <person name="Lashkar M.Z.H."/>
            <person name="Akhand A.I."/>
            <person name="Morshed G."/>
            <person name="Roy S."/>
            <person name="Uddin K.S."/>
            <person name="Rabeya T."/>
            <person name="Hossain A.S."/>
            <person name="Chowdhury A."/>
            <person name="Snigdha A.R."/>
            <person name="Mortoza M.S."/>
            <person name="Matin S.A."/>
            <person name="Hoque S.M.E."/>
            <person name="Islam M.K."/>
            <person name="Roy D.K."/>
            <person name="Haider R."/>
            <person name="Moosa M.M."/>
            <person name="Elias S.M."/>
            <person name="Hasan A.M."/>
            <person name="Jahan S."/>
            <person name="Shafiuddin M."/>
            <person name="Mahmood N."/>
            <person name="Shommy N.S."/>
        </authorList>
    </citation>
    <scope>NUCLEOTIDE SEQUENCE [LARGE SCALE GENOMIC DNA]</scope>
    <source>
        <strain evidence="3">cv. O-4</strain>
    </source>
</reference>
<comment type="caution">
    <text evidence="2">The sequence shown here is derived from an EMBL/GenBank/DDBJ whole genome shotgun (WGS) entry which is preliminary data.</text>
</comment>
<dbReference type="AlphaFoldDB" id="A0A1R3GQL1"/>
<protein>
    <submittedName>
        <fullName evidence="2">Uncharacterized protein</fullName>
    </submittedName>
</protein>
<name>A0A1R3GQL1_9ROSI</name>
<dbReference type="OrthoDB" id="10516279at2759"/>